<dbReference type="GO" id="GO:0005634">
    <property type="term" value="C:nucleus"/>
    <property type="evidence" value="ECO:0007669"/>
    <property type="project" value="TreeGrafter"/>
</dbReference>
<dbReference type="GO" id="GO:0008419">
    <property type="term" value="F:RNA lariat debranching enzyme activity"/>
    <property type="evidence" value="ECO:0007669"/>
    <property type="project" value="TreeGrafter"/>
</dbReference>
<organism evidence="2 3">
    <name type="scientific">Metschnikowia pulcherrima</name>
    <dbReference type="NCBI Taxonomy" id="27326"/>
    <lineage>
        <taxon>Eukaryota</taxon>
        <taxon>Fungi</taxon>
        <taxon>Dikarya</taxon>
        <taxon>Ascomycota</taxon>
        <taxon>Saccharomycotina</taxon>
        <taxon>Pichiomycetes</taxon>
        <taxon>Metschnikowiaceae</taxon>
        <taxon>Metschnikowia</taxon>
    </lineage>
</organism>
<dbReference type="SUPFAM" id="SSF56300">
    <property type="entry name" value="Metallo-dependent phosphatases"/>
    <property type="match status" value="1"/>
</dbReference>
<evidence type="ECO:0000313" key="3">
    <source>
        <dbReference type="Proteomes" id="UP000649328"/>
    </source>
</evidence>
<feature type="domain" description="Calcineurin-like phosphoesterase" evidence="1">
    <location>
        <begin position="16"/>
        <end position="189"/>
    </location>
</feature>
<accession>A0A8H7GVA2</accession>
<dbReference type="Proteomes" id="UP000649328">
    <property type="component" value="Unassembled WGS sequence"/>
</dbReference>
<sequence>MQNEDFSLVSDMKTVRIAVEGCCHGQLNKIYLSLPKNVDLLVICGDFQAIRNQQDLKSMNVPRKYLEMGDFSLYYLGRKKAPVTTIFIGGNHESSLYMRELQYGGWVAPNIYYLGEYGTVWYKGVRILGISGIYNPQSFFGAKSDRAPKYTLPYDNSTIRSIYHVKPKNFLKLLLSGPADIVLSHDWPRGIWEWGDAGKLLKKKPFLKADIENGRLGSPLASEALKILRPANWFSLHMHTFFRGDRQA</sequence>
<evidence type="ECO:0000313" key="2">
    <source>
        <dbReference type="EMBL" id="KAF8003184.1"/>
    </source>
</evidence>
<dbReference type="EMBL" id="JACBPP010000003">
    <property type="protein sequence ID" value="KAF8003184.1"/>
    <property type="molecule type" value="Genomic_DNA"/>
</dbReference>
<dbReference type="AlphaFoldDB" id="A0A8H7GVA2"/>
<name>A0A8H7GVA2_9ASCO</name>
<proteinExistence type="predicted"/>
<dbReference type="GO" id="GO:0000398">
    <property type="term" value="P:mRNA splicing, via spliceosome"/>
    <property type="evidence" value="ECO:0007669"/>
    <property type="project" value="TreeGrafter"/>
</dbReference>
<dbReference type="Pfam" id="PF00149">
    <property type="entry name" value="Metallophos"/>
    <property type="match status" value="1"/>
</dbReference>
<dbReference type="PANTHER" id="PTHR12849">
    <property type="entry name" value="RNA LARIAT DEBRANCHING ENZYME"/>
    <property type="match status" value="1"/>
</dbReference>
<gene>
    <name evidence="2" type="ORF">HF325_002429</name>
</gene>
<evidence type="ECO:0000259" key="1">
    <source>
        <dbReference type="Pfam" id="PF00149"/>
    </source>
</evidence>
<dbReference type="InterPro" id="IPR004843">
    <property type="entry name" value="Calcineurin-like_PHP"/>
</dbReference>
<protein>
    <recommendedName>
        <fullName evidence="1">Calcineurin-like phosphoesterase domain-containing protein</fullName>
    </recommendedName>
</protein>
<dbReference type="PANTHER" id="PTHR12849:SF0">
    <property type="entry name" value="LARIAT DEBRANCHING ENZYME"/>
    <property type="match status" value="1"/>
</dbReference>
<dbReference type="InterPro" id="IPR029052">
    <property type="entry name" value="Metallo-depent_PP-like"/>
</dbReference>
<reference evidence="2" key="1">
    <citation type="submission" date="2020-10" db="EMBL/GenBank/DDBJ databases">
        <title>The Whole-Genome Sequence of Metschnikowia persimmonesis, a Novel Endophytic Yeast Species Isolated from Medicinal Plant Diospyros kaki Thumb.</title>
        <authorList>
            <person name="Rahmat E."/>
            <person name="Kang Y."/>
        </authorList>
    </citation>
    <scope>NUCLEOTIDE SEQUENCE</scope>
    <source>
        <strain evidence="2">KIOM G15050</strain>
    </source>
</reference>
<comment type="caution">
    <text evidence="2">The sequence shown here is derived from an EMBL/GenBank/DDBJ whole genome shotgun (WGS) entry which is preliminary data.</text>
</comment>
<dbReference type="OrthoDB" id="407609at2759"/>
<keyword evidence="3" id="KW-1185">Reference proteome</keyword>